<keyword evidence="6" id="KW-1185">Reference proteome</keyword>
<dbReference type="RefSeq" id="WP_091869802.1">
    <property type="nucleotide sequence ID" value="NZ_FOLD01000001.1"/>
</dbReference>
<name>A0A1I1DL29_9BURK</name>
<reference evidence="6" key="1">
    <citation type="submission" date="2016-10" db="EMBL/GenBank/DDBJ databases">
        <authorList>
            <person name="Varghese N."/>
            <person name="Submissions S."/>
        </authorList>
    </citation>
    <scope>NUCLEOTIDE SEQUENCE [LARGE SCALE GENOMIC DNA]</scope>
    <source>
        <strain evidence="6">CGMCC 1.12041</strain>
    </source>
</reference>
<proteinExistence type="predicted"/>
<evidence type="ECO:0000259" key="4">
    <source>
        <dbReference type="Pfam" id="PF13505"/>
    </source>
</evidence>
<dbReference type="STRING" id="1164594.SAMN05216204_101172"/>
<sequence length="190" mass="20297">MKKLIVALIASAAAMSAAQAQTTAPRAYVGVGVASADHEFKRSGATNIDTEGYKASGKIFGGYDFNQTWGVEAGYTDFRKADVNYTTAGVNTRGETDGHSVYLAAKATMPVNEQFSVYTKLGAARNKSELVALNSAQNMSHSKTEAYGALGAQYNLNQNVSLIAEYERYGKSKDFGAKADVWTVGAKYAF</sequence>
<dbReference type="EMBL" id="FOLD01000001">
    <property type="protein sequence ID" value="SFB73420.1"/>
    <property type="molecule type" value="Genomic_DNA"/>
</dbReference>
<dbReference type="Proteomes" id="UP000198639">
    <property type="component" value="Unassembled WGS sequence"/>
</dbReference>
<feature type="chain" id="PRO_5011675494" evidence="3">
    <location>
        <begin position="21"/>
        <end position="190"/>
    </location>
</feature>
<evidence type="ECO:0000256" key="1">
    <source>
        <dbReference type="ARBA" id="ARBA00004442"/>
    </source>
</evidence>
<organism evidence="5 6">
    <name type="scientific">Massilia yuzhufengensis</name>
    <dbReference type="NCBI Taxonomy" id="1164594"/>
    <lineage>
        <taxon>Bacteria</taxon>
        <taxon>Pseudomonadati</taxon>
        <taxon>Pseudomonadota</taxon>
        <taxon>Betaproteobacteria</taxon>
        <taxon>Burkholderiales</taxon>
        <taxon>Oxalobacteraceae</taxon>
        <taxon>Telluria group</taxon>
        <taxon>Massilia</taxon>
    </lineage>
</organism>
<dbReference type="InterPro" id="IPR011250">
    <property type="entry name" value="OMP/PagP_B-barrel"/>
</dbReference>
<gene>
    <name evidence="5" type="ORF">SAMN05216204_101172</name>
</gene>
<dbReference type="InterPro" id="IPR027385">
    <property type="entry name" value="Beta-barrel_OMP"/>
</dbReference>
<accession>A0A1I1DL29</accession>
<evidence type="ECO:0000313" key="6">
    <source>
        <dbReference type="Proteomes" id="UP000198639"/>
    </source>
</evidence>
<dbReference type="AlphaFoldDB" id="A0A1I1DL29"/>
<feature type="signal peptide" evidence="3">
    <location>
        <begin position="1"/>
        <end position="20"/>
    </location>
</feature>
<evidence type="ECO:0000256" key="2">
    <source>
        <dbReference type="ARBA" id="ARBA00022729"/>
    </source>
</evidence>
<comment type="subcellular location">
    <subcellularLocation>
        <location evidence="1">Cell outer membrane</location>
    </subcellularLocation>
</comment>
<dbReference type="Gene3D" id="2.40.160.20">
    <property type="match status" value="1"/>
</dbReference>
<dbReference type="Pfam" id="PF13505">
    <property type="entry name" value="OMP_b-brl"/>
    <property type="match status" value="1"/>
</dbReference>
<dbReference type="SUPFAM" id="SSF56925">
    <property type="entry name" value="OMPA-like"/>
    <property type="match status" value="1"/>
</dbReference>
<feature type="domain" description="Outer membrane protein beta-barrel" evidence="4">
    <location>
        <begin position="7"/>
        <end position="190"/>
    </location>
</feature>
<evidence type="ECO:0000313" key="5">
    <source>
        <dbReference type="EMBL" id="SFB73420.1"/>
    </source>
</evidence>
<keyword evidence="2 3" id="KW-0732">Signal</keyword>
<evidence type="ECO:0000256" key="3">
    <source>
        <dbReference type="SAM" id="SignalP"/>
    </source>
</evidence>
<protein>
    <submittedName>
        <fullName evidence="5">OmpA-OmpF porin, OOP family</fullName>
    </submittedName>
</protein>
<dbReference type="OrthoDB" id="9130661at2"/>
<dbReference type="GO" id="GO:0009279">
    <property type="term" value="C:cell outer membrane"/>
    <property type="evidence" value="ECO:0007669"/>
    <property type="project" value="UniProtKB-SubCell"/>
</dbReference>